<sequence>MSAAEYETSHDWVIRIEAAGTRFAEQLELKATTQSQSGRTRPRFHVVSTVEDFDTIGRSVRKRLSVKSDVTYSCLWTQYETLNLDPLIEISPIFRAFHDKEPAGPYSLVPVLSDIGSVVPLRAMIIHMAMEERFSRFRSIDIVCPTAFADAPALLRKELPSNLADLVSWSDFVPNPHIGLSGYGSNLGGRTPSEMVGLGNLIEREYHTPSEIQRRIDLRPRRPRPPRSPNPDQKKPVF</sequence>
<reference evidence="2 3" key="1">
    <citation type="journal article" date="2015" name="Int. J. Syst. Evol. Microbiol.">
        <title>Rhizobium anhuiense sp. nov., isolated from effective nodules of Vicia faba and Pisum sativum.</title>
        <authorList>
            <person name="Zhang Y.J."/>
            <person name="Zheng W.T."/>
            <person name="Everall I."/>
            <person name="Young J.P."/>
            <person name="Zhang X.X."/>
            <person name="Tian C.F."/>
            <person name="Sui X.H."/>
            <person name="Wang E.T."/>
            <person name="Chen W.X."/>
        </authorList>
    </citation>
    <scope>NUCLEOTIDE SEQUENCE [LARGE SCALE GENOMIC DNA]</scope>
    <source>
        <strain evidence="2 3">CCBAU 23252</strain>
    </source>
</reference>
<comment type="caution">
    <text evidence="2">The sequence shown here is derived from an EMBL/GenBank/DDBJ whole genome shotgun (WGS) entry which is preliminary data.</text>
</comment>
<dbReference type="AlphaFoldDB" id="A0A3S0RXY1"/>
<gene>
    <name evidence="2" type="ORF">EEQ99_32275</name>
</gene>
<evidence type="ECO:0000256" key="1">
    <source>
        <dbReference type="SAM" id="MobiDB-lite"/>
    </source>
</evidence>
<accession>A0A3S0RXY1</accession>
<evidence type="ECO:0000313" key="2">
    <source>
        <dbReference type="EMBL" id="RUL96137.1"/>
    </source>
</evidence>
<evidence type="ECO:0000313" key="3">
    <source>
        <dbReference type="Proteomes" id="UP000273611"/>
    </source>
</evidence>
<protein>
    <submittedName>
        <fullName evidence="2">Uncharacterized protein</fullName>
    </submittedName>
</protein>
<organism evidence="2 3">
    <name type="scientific">Rhizobium anhuiense</name>
    <dbReference type="NCBI Taxonomy" id="1184720"/>
    <lineage>
        <taxon>Bacteria</taxon>
        <taxon>Pseudomonadati</taxon>
        <taxon>Pseudomonadota</taxon>
        <taxon>Alphaproteobacteria</taxon>
        <taxon>Hyphomicrobiales</taxon>
        <taxon>Rhizobiaceae</taxon>
        <taxon>Rhizobium/Agrobacterium group</taxon>
        <taxon>Rhizobium</taxon>
    </lineage>
</organism>
<proteinExistence type="predicted"/>
<dbReference type="EMBL" id="RIBW01000025">
    <property type="protein sequence ID" value="RUL96137.1"/>
    <property type="molecule type" value="Genomic_DNA"/>
</dbReference>
<dbReference type="Proteomes" id="UP000273611">
    <property type="component" value="Unassembled WGS sequence"/>
</dbReference>
<name>A0A3S0RXY1_9HYPH</name>
<feature type="region of interest" description="Disordered" evidence="1">
    <location>
        <begin position="216"/>
        <end position="238"/>
    </location>
</feature>